<comment type="similarity">
    <text evidence="3">Belongs to the ferric reductase (FRE) family.</text>
</comment>
<dbReference type="SFLD" id="SFLDG01168">
    <property type="entry name" value="Ferric_reductase_subgroup_(FRE"/>
    <property type="match status" value="1"/>
</dbReference>
<dbReference type="PANTHER" id="PTHR32361:SF9">
    <property type="entry name" value="FERRIC REDUCTASE TRANSMEMBRANE COMPONENT 3-RELATED"/>
    <property type="match status" value="1"/>
</dbReference>
<evidence type="ECO:0000313" key="23">
    <source>
        <dbReference type="EMBL" id="EDO15698.1"/>
    </source>
</evidence>
<keyword evidence="9 20" id="KW-0812">Transmembrane</keyword>
<dbReference type="AlphaFoldDB" id="A7TPV0"/>
<evidence type="ECO:0000259" key="22">
    <source>
        <dbReference type="PROSITE" id="PS51384"/>
    </source>
</evidence>
<dbReference type="SUPFAM" id="SSF63380">
    <property type="entry name" value="Riboflavin synthase domain-like"/>
    <property type="match status" value="1"/>
</dbReference>
<dbReference type="GeneID" id="5543808"/>
<feature type="transmembrane region" description="Helical" evidence="20">
    <location>
        <begin position="413"/>
        <end position="433"/>
    </location>
</feature>
<evidence type="ECO:0000256" key="4">
    <source>
        <dbReference type="ARBA" id="ARBA00012668"/>
    </source>
</evidence>
<keyword evidence="16" id="KW-0406">Ion transport</keyword>
<evidence type="ECO:0000256" key="9">
    <source>
        <dbReference type="ARBA" id="ARBA00022692"/>
    </source>
</evidence>
<feature type="signal peptide" evidence="21">
    <location>
        <begin position="1"/>
        <end position="20"/>
    </location>
</feature>
<dbReference type="Gene3D" id="3.40.50.80">
    <property type="entry name" value="Nucleotide-binding domain of ferredoxin-NADP reductase (FNR) module"/>
    <property type="match status" value="1"/>
</dbReference>
<dbReference type="EMBL" id="DS480448">
    <property type="protein sequence ID" value="EDO15698.1"/>
    <property type="molecule type" value="Genomic_DNA"/>
</dbReference>
<dbReference type="KEGG" id="vpo:Kpol_1000p9"/>
<keyword evidence="12" id="KW-0249">Electron transport</keyword>
<evidence type="ECO:0000256" key="15">
    <source>
        <dbReference type="ARBA" id="ARBA00023004"/>
    </source>
</evidence>
<dbReference type="OrthoDB" id="4494341at2759"/>
<keyword evidence="15" id="KW-0408">Iron</keyword>
<keyword evidence="13 20" id="KW-1133">Transmembrane helix</keyword>
<dbReference type="RefSeq" id="XP_001643556.1">
    <property type="nucleotide sequence ID" value="XM_001643506.1"/>
</dbReference>
<evidence type="ECO:0000256" key="19">
    <source>
        <dbReference type="ARBA" id="ARBA00048483"/>
    </source>
</evidence>
<keyword evidence="24" id="KW-1185">Reference proteome</keyword>
<dbReference type="InParanoid" id="A7TPV0"/>
<evidence type="ECO:0000256" key="7">
    <source>
        <dbReference type="ARBA" id="ARBA00022617"/>
    </source>
</evidence>
<keyword evidence="7" id="KW-0479">Metal-binding</keyword>
<keyword evidence="10" id="KW-0274">FAD</keyword>
<sequence length="717" mass="83360">MESSLKYCLLLLLIFNLVFGDGIPLRTSKKDVWEHNAVVACAAHLNKLRWEFEHEHRAYYSLICEYEPAFGSWATCIKDIIYDRNLNRNVFNKSLTSVQQLCSYVSLQVGNISLQQFHDSLDNATLNLHESYEEDELLKYPVRVPKKLRFEIGDSYHYYSKNLDLSNSFGLIILHYFLEIMLMVGFLKFLNYNTFKLSLLRIRFNNYIRGKFFIPTLFKTHAEHFTFNRYITGILPTRFESLLILGYLILHFILLTIKFEFDPFNIVFASKPIQIARYFGDRTGIIAFAHFPLIILFSTRTNLLEYLTSFNYSSFIMYHKWMGRIMVFDSILHGMSYTVYSILNKSFVSSNKLAFWRYGILALAIAVIMCIFSVGFFRRHYYETFLYTHIILAIIFFHLCWNHVKDIGWKEWIVVPIYIWLTERIIRLFRVVIFGFPMSTIRRVGDDILMVTVPKPKSDFKIESGQYFFVYFLDTLIFWQSHPFTVIDLGDEVRIGILVKDGLTKYLKNKVVNAGGRLDMRVALEGPYGHLPKLNDFDNILLLAGGSGIPGPLAHAIELGENNDEYSNKNIHLVMVVRNSSFLKVYGPQLARLKETNVEVSIYFTRDIHSSLIELDDLSNEPNRYQDDANTDNKNSLNDIISTTELMEMTLADLALTKNGRPDIRGIIENSILLDGSLGIVCCGPPKFVDQTRNISAELVALYNYRAVEYFEEYQCW</sequence>
<evidence type="ECO:0000256" key="6">
    <source>
        <dbReference type="ARBA" id="ARBA00022475"/>
    </source>
</evidence>
<dbReference type="SUPFAM" id="SSF52343">
    <property type="entry name" value="Ferredoxin reductase-like, C-terminal NADP-linked domain"/>
    <property type="match status" value="1"/>
</dbReference>
<feature type="transmembrane region" description="Helical" evidence="20">
    <location>
        <begin position="239"/>
        <end position="257"/>
    </location>
</feature>
<dbReference type="GO" id="GO:0000329">
    <property type="term" value="C:fungal-type vacuole membrane"/>
    <property type="evidence" value="ECO:0007669"/>
    <property type="project" value="EnsemblFungi"/>
</dbReference>
<dbReference type="InterPro" id="IPR017927">
    <property type="entry name" value="FAD-bd_FR_type"/>
</dbReference>
<evidence type="ECO:0000256" key="11">
    <source>
        <dbReference type="ARBA" id="ARBA00022857"/>
    </source>
</evidence>
<dbReference type="OMA" id="GWYMYYF"/>
<keyword evidence="5" id="KW-0813">Transport</keyword>
<dbReference type="SFLD" id="SFLDS00052">
    <property type="entry name" value="Ferric_Reductase_Domain"/>
    <property type="match status" value="1"/>
</dbReference>
<dbReference type="HOGENOM" id="CLU_010365_4_0_1"/>
<dbReference type="Pfam" id="PF08022">
    <property type="entry name" value="FAD_binding_8"/>
    <property type="match status" value="1"/>
</dbReference>
<keyword evidence="14" id="KW-0560">Oxidoreductase</keyword>
<feature type="transmembrane region" description="Helical" evidence="20">
    <location>
        <begin position="384"/>
        <end position="401"/>
    </location>
</feature>
<evidence type="ECO:0000256" key="3">
    <source>
        <dbReference type="ARBA" id="ARBA00006278"/>
    </source>
</evidence>
<dbReference type="InterPro" id="IPR013130">
    <property type="entry name" value="Fe3_Rdtase_TM_dom"/>
</dbReference>
<dbReference type="EC" id="1.16.1.9" evidence="4"/>
<evidence type="ECO:0000256" key="16">
    <source>
        <dbReference type="ARBA" id="ARBA00023065"/>
    </source>
</evidence>
<evidence type="ECO:0000256" key="21">
    <source>
        <dbReference type="SAM" id="SignalP"/>
    </source>
</evidence>
<dbReference type="PROSITE" id="PS51384">
    <property type="entry name" value="FAD_FR"/>
    <property type="match status" value="1"/>
</dbReference>
<comment type="subcellular location">
    <subcellularLocation>
        <location evidence="2">Cell membrane</location>
        <topology evidence="2">Multi-pass membrane protein</topology>
    </subcellularLocation>
</comment>
<dbReference type="InterPro" id="IPR013121">
    <property type="entry name" value="Fe_red_NAD-bd_6"/>
</dbReference>
<evidence type="ECO:0000256" key="1">
    <source>
        <dbReference type="ARBA" id="ARBA00001974"/>
    </source>
</evidence>
<dbReference type="InterPro" id="IPR051410">
    <property type="entry name" value="Ferric/Cupric_Reductase"/>
</dbReference>
<evidence type="ECO:0000256" key="20">
    <source>
        <dbReference type="SAM" id="Phobius"/>
    </source>
</evidence>
<dbReference type="GO" id="GO:0052851">
    <property type="term" value="F:ferric-chelate reductase (NADPH) activity"/>
    <property type="evidence" value="ECO:0007669"/>
    <property type="project" value="UniProtKB-EC"/>
</dbReference>
<dbReference type="Proteomes" id="UP000000267">
    <property type="component" value="Unassembled WGS sequence"/>
</dbReference>
<keyword evidence="18" id="KW-0325">Glycoprotein</keyword>
<feature type="transmembrane region" description="Helical" evidence="20">
    <location>
        <begin position="355"/>
        <end position="377"/>
    </location>
</feature>
<dbReference type="GO" id="GO:0005886">
    <property type="term" value="C:plasma membrane"/>
    <property type="evidence" value="ECO:0007669"/>
    <property type="project" value="UniProtKB-SubCell"/>
</dbReference>
<dbReference type="PhylomeDB" id="A7TPV0"/>
<dbReference type="GO" id="GO:0006879">
    <property type="term" value="P:intracellular iron ion homeostasis"/>
    <property type="evidence" value="ECO:0007669"/>
    <property type="project" value="TreeGrafter"/>
</dbReference>
<feature type="transmembrane region" description="Helical" evidence="20">
    <location>
        <begin position="169"/>
        <end position="190"/>
    </location>
</feature>
<keyword evidence="7" id="KW-0349">Heme</keyword>
<feature type="chain" id="PRO_5002713076" description="ferric-chelate reductase (NADPH)" evidence="21">
    <location>
        <begin position="21"/>
        <end position="717"/>
    </location>
</feature>
<dbReference type="InterPro" id="IPR013112">
    <property type="entry name" value="FAD-bd_8"/>
</dbReference>
<feature type="domain" description="FAD-binding FR-type" evidence="22">
    <location>
        <begin position="418"/>
        <end position="534"/>
    </location>
</feature>
<keyword evidence="17 20" id="KW-0472">Membrane</keyword>
<evidence type="ECO:0000256" key="13">
    <source>
        <dbReference type="ARBA" id="ARBA00022989"/>
    </source>
</evidence>
<dbReference type="Pfam" id="PF01794">
    <property type="entry name" value="Ferric_reduct"/>
    <property type="match status" value="1"/>
</dbReference>
<keyword evidence="21" id="KW-0732">Signal</keyword>
<evidence type="ECO:0000256" key="14">
    <source>
        <dbReference type="ARBA" id="ARBA00023002"/>
    </source>
</evidence>
<dbReference type="CDD" id="cd06186">
    <property type="entry name" value="NOX_Duox_like_FAD_NADP"/>
    <property type="match status" value="1"/>
</dbReference>
<dbReference type="Pfam" id="PF08030">
    <property type="entry name" value="NAD_binding_6"/>
    <property type="match status" value="1"/>
</dbReference>
<reference evidence="23 24" key="1">
    <citation type="journal article" date="2007" name="Proc. Natl. Acad. Sci. U.S.A.">
        <title>Independent sorting-out of thousands of duplicated gene pairs in two yeast species descended from a whole-genome duplication.</title>
        <authorList>
            <person name="Scannell D.R."/>
            <person name="Frank A.C."/>
            <person name="Conant G.C."/>
            <person name="Byrne K.P."/>
            <person name="Woolfit M."/>
            <person name="Wolfe K.H."/>
        </authorList>
    </citation>
    <scope>NUCLEOTIDE SEQUENCE [LARGE SCALE GENOMIC DNA]</scope>
    <source>
        <strain evidence="24">ATCC 22028 / DSM 70294 / BCRC 21397 / CBS 2163 / NBRC 10782 / NRRL Y-8283 / UCD 57-17</strain>
    </source>
</reference>
<feature type="transmembrane region" description="Helical" evidence="20">
    <location>
        <begin position="325"/>
        <end position="343"/>
    </location>
</feature>
<accession>A7TPV0</accession>
<comment type="cofactor">
    <cofactor evidence="1">
        <name>FAD</name>
        <dbReference type="ChEBI" id="CHEBI:57692"/>
    </cofactor>
</comment>
<evidence type="ECO:0000313" key="24">
    <source>
        <dbReference type="Proteomes" id="UP000000267"/>
    </source>
</evidence>
<keyword evidence="6" id="KW-1003">Cell membrane</keyword>
<dbReference type="GO" id="GO:0015677">
    <property type="term" value="P:copper ion import"/>
    <property type="evidence" value="ECO:0007669"/>
    <property type="project" value="EnsemblFungi"/>
</dbReference>
<dbReference type="InterPro" id="IPR039261">
    <property type="entry name" value="FNR_nucleotide-bd"/>
</dbReference>
<organism evidence="24">
    <name type="scientific">Vanderwaltozyma polyspora (strain ATCC 22028 / DSM 70294 / BCRC 21397 / CBS 2163 / NBRC 10782 / NRRL Y-8283 / UCD 57-17)</name>
    <name type="common">Kluyveromyces polysporus</name>
    <dbReference type="NCBI Taxonomy" id="436907"/>
    <lineage>
        <taxon>Eukaryota</taxon>
        <taxon>Fungi</taxon>
        <taxon>Dikarya</taxon>
        <taxon>Ascomycota</taxon>
        <taxon>Saccharomycotina</taxon>
        <taxon>Saccharomycetes</taxon>
        <taxon>Saccharomycetales</taxon>
        <taxon>Saccharomycetaceae</taxon>
        <taxon>Vanderwaltozyma</taxon>
    </lineage>
</organism>
<name>A7TPV0_VANPO</name>
<keyword evidence="11" id="KW-0521">NADP</keyword>
<evidence type="ECO:0000256" key="5">
    <source>
        <dbReference type="ARBA" id="ARBA00022448"/>
    </source>
</evidence>
<evidence type="ECO:0000256" key="8">
    <source>
        <dbReference type="ARBA" id="ARBA00022630"/>
    </source>
</evidence>
<evidence type="ECO:0000256" key="17">
    <source>
        <dbReference type="ARBA" id="ARBA00023136"/>
    </source>
</evidence>
<dbReference type="FunCoup" id="A7TPV0">
    <property type="interactions" value="419"/>
</dbReference>
<evidence type="ECO:0000256" key="10">
    <source>
        <dbReference type="ARBA" id="ARBA00022827"/>
    </source>
</evidence>
<dbReference type="eggNOG" id="KOG0039">
    <property type="taxonomic scope" value="Eukaryota"/>
</dbReference>
<dbReference type="InterPro" id="IPR017938">
    <property type="entry name" value="Riboflavin_synthase-like_b-brl"/>
</dbReference>
<proteinExistence type="inferred from homology"/>
<comment type="catalytic activity">
    <reaction evidence="19">
        <text>2 a Fe(II)-siderophore + NADP(+) + H(+) = 2 a Fe(III)-siderophore + NADPH</text>
        <dbReference type="Rhea" id="RHEA:28795"/>
        <dbReference type="Rhea" id="RHEA-COMP:11342"/>
        <dbReference type="Rhea" id="RHEA-COMP:11344"/>
        <dbReference type="ChEBI" id="CHEBI:15378"/>
        <dbReference type="ChEBI" id="CHEBI:29033"/>
        <dbReference type="ChEBI" id="CHEBI:29034"/>
        <dbReference type="ChEBI" id="CHEBI:57783"/>
        <dbReference type="ChEBI" id="CHEBI:58349"/>
        <dbReference type="EC" id="1.16.1.9"/>
    </reaction>
</comment>
<protein>
    <recommendedName>
        <fullName evidence="4">ferric-chelate reductase (NADPH)</fullName>
        <ecNumber evidence="4">1.16.1.9</ecNumber>
    </recommendedName>
</protein>
<gene>
    <name evidence="23" type="ORF">Kpol_1000p9</name>
</gene>
<evidence type="ECO:0000256" key="12">
    <source>
        <dbReference type="ARBA" id="ARBA00022982"/>
    </source>
</evidence>
<keyword evidence="8" id="KW-0285">Flavoprotein</keyword>
<evidence type="ECO:0000256" key="18">
    <source>
        <dbReference type="ARBA" id="ARBA00023180"/>
    </source>
</evidence>
<dbReference type="GO" id="GO:0006826">
    <property type="term" value="P:iron ion transport"/>
    <property type="evidence" value="ECO:0007669"/>
    <property type="project" value="TreeGrafter"/>
</dbReference>
<dbReference type="PANTHER" id="PTHR32361">
    <property type="entry name" value="FERRIC/CUPRIC REDUCTASE TRANSMEMBRANE COMPONENT"/>
    <property type="match status" value="1"/>
</dbReference>
<feature type="transmembrane region" description="Helical" evidence="20">
    <location>
        <begin position="285"/>
        <end position="304"/>
    </location>
</feature>
<evidence type="ECO:0000256" key="2">
    <source>
        <dbReference type="ARBA" id="ARBA00004651"/>
    </source>
</evidence>